<feature type="transmembrane region" description="Helical" evidence="1">
    <location>
        <begin position="40"/>
        <end position="61"/>
    </location>
</feature>
<accession>A0ABS2TBU5</accession>
<proteinExistence type="predicted"/>
<evidence type="ECO:0008006" key="4">
    <source>
        <dbReference type="Google" id="ProtNLM"/>
    </source>
</evidence>
<evidence type="ECO:0000313" key="2">
    <source>
        <dbReference type="EMBL" id="MBM9432124.1"/>
    </source>
</evidence>
<keyword evidence="1" id="KW-1133">Transmembrane helix</keyword>
<sequence>MTAWQAPVGVNGAVPPPAPIVRDGQPAVLGHERDTGMMPWWAWASIGAVVVFCGMLVIAAVDGQHSTGGESFDPHTHVGYSDMTIVSPGGLFEGTADFVTWTVDVEGTAWDAGAQADESTSMPTPNSGMKYVGIDLAVESTDNATLVEDAFLFSYITPSGQEYTQHYCGTGCLSSAGIADYEYDGWLYFEVPKDVPEGGYLRVNLIRSTAYDTLMELP</sequence>
<reference evidence="3" key="1">
    <citation type="submission" date="2021-02" db="EMBL/GenBank/DDBJ databases">
        <title>Leucobacter sp. CX169.</title>
        <authorList>
            <person name="Cheng Y."/>
        </authorList>
    </citation>
    <scope>NUCLEOTIDE SEQUENCE [LARGE SCALE GENOMIC DNA]</scope>
    <source>
        <strain evidence="3">JY899</strain>
    </source>
</reference>
<evidence type="ECO:0000313" key="3">
    <source>
        <dbReference type="Proteomes" id="UP000705983"/>
    </source>
</evidence>
<protein>
    <recommendedName>
        <fullName evidence="4">DUF4352 domain-containing protein</fullName>
    </recommendedName>
</protein>
<gene>
    <name evidence="2" type="ORF">JVW63_00135</name>
</gene>
<organism evidence="2 3">
    <name type="scientific">Flaviflexus equikiangi</name>
    <dbReference type="NCBI Taxonomy" id="2758573"/>
    <lineage>
        <taxon>Bacteria</taxon>
        <taxon>Bacillati</taxon>
        <taxon>Actinomycetota</taxon>
        <taxon>Actinomycetes</taxon>
        <taxon>Actinomycetales</taxon>
        <taxon>Actinomycetaceae</taxon>
        <taxon>Flaviflexus</taxon>
    </lineage>
</organism>
<evidence type="ECO:0000256" key="1">
    <source>
        <dbReference type="SAM" id="Phobius"/>
    </source>
</evidence>
<name>A0ABS2TBU5_9ACTO</name>
<keyword evidence="1" id="KW-0472">Membrane</keyword>
<keyword evidence="3" id="KW-1185">Reference proteome</keyword>
<comment type="caution">
    <text evidence="2">The sequence shown here is derived from an EMBL/GenBank/DDBJ whole genome shotgun (WGS) entry which is preliminary data.</text>
</comment>
<dbReference type="Proteomes" id="UP000705983">
    <property type="component" value="Unassembled WGS sequence"/>
</dbReference>
<dbReference type="EMBL" id="JAFFJS010000001">
    <property type="protein sequence ID" value="MBM9432124.1"/>
    <property type="molecule type" value="Genomic_DNA"/>
</dbReference>
<keyword evidence="1" id="KW-0812">Transmembrane</keyword>
<dbReference type="RefSeq" id="WP_187995799.1">
    <property type="nucleotide sequence ID" value="NZ_JACEXG010000001.1"/>
</dbReference>